<dbReference type="EMBL" id="CP001684">
    <property type="protein sequence ID" value="ACV22479.1"/>
    <property type="molecule type" value="Genomic_DNA"/>
</dbReference>
<proteinExistence type="predicted"/>
<dbReference type="Pfam" id="PF01757">
    <property type="entry name" value="Acyl_transf_3"/>
    <property type="match status" value="1"/>
</dbReference>
<evidence type="ECO:0000313" key="3">
    <source>
        <dbReference type="EMBL" id="ACV22479.1"/>
    </source>
</evidence>
<feature type="domain" description="Acyltransferase 3" evidence="2">
    <location>
        <begin position="20"/>
        <end position="337"/>
    </location>
</feature>
<dbReference type="RefSeq" id="WP_012798581.1">
    <property type="nucleotide sequence ID" value="NC_013165.1"/>
</dbReference>
<gene>
    <name evidence="3" type="ordered locus">Shel_14590</name>
</gene>
<dbReference type="KEGG" id="shi:Shel_14590"/>
<evidence type="ECO:0000256" key="1">
    <source>
        <dbReference type="SAM" id="Phobius"/>
    </source>
</evidence>
<dbReference type="HOGENOM" id="CLU_069805_0_0_11"/>
<feature type="transmembrane region" description="Helical" evidence="1">
    <location>
        <begin position="16"/>
        <end position="33"/>
    </location>
</feature>
<feature type="transmembrane region" description="Helical" evidence="1">
    <location>
        <begin position="251"/>
        <end position="270"/>
    </location>
</feature>
<keyword evidence="1" id="KW-0472">Membrane</keyword>
<protein>
    <recommendedName>
        <fullName evidence="2">Acyltransferase 3 domain-containing protein</fullName>
    </recommendedName>
</protein>
<organism evidence="3 4">
    <name type="scientific">Slackia heliotrinireducens (strain ATCC 29202 / DSM 20476 / NCTC 11029 / RHS 1)</name>
    <name type="common">Peptococcus heliotrinreducens</name>
    <dbReference type="NCBI Taxonomy" id="471855"/>
    <lineage>
        <taxon>Bacteria</taxon>
        <taxon>Bacillati</taxon>
        <taxon>Actinomycetota</taxon>
        <taxon>Coriobacteriia</taxon>
        <taxon>Eggerthellales</taxon>
        <taxon>Eggerthellaceae</taxon>
        <taxon>Slackia</taxon>
    </lineage>
</organism>
<keyword evidence="1" id="KW-1133">Transmembrane helix</keyword>
<feature type="transmembrane region" description="Helical" evidence="1">
    <location>
        <begin position="126"/>
        <end position="148"/>
    </location>
</feature>
<sequence>MDESRFDLNIISKYRAPLYGISIFWIMLFHGYAKDLVDYSFGQSWLQWFYEFIKVGNVGVDIFLFLSGVCLYFSFVKNHDHYAFIKKRLARVYIPVIAVFFIWWFFKSIIQHSGGWTYLLSRLSLMHFWLTYDASVWFVSLIIILYFAYPYIHDFLFAKGANPEIRCVILVLGALLMNHILGRIWPGFFDGTEIALTRIPVFIIGCWFGKYVYEKKTLPYKNLWIALAVIAAVAFIYICFLGVLHGVVRRYFYTVGGIAWAYVWSLAFAGLDQLRGGKGASYLGRFMGWLGGFSLELYVSHIMLNQVYRSFGFYNEGWLPGYLVVVALAILLAFAAYKLTDPFIKRISGKPRAA</sequence>
<feature type="transmembrane region" description="Helical" evidence="1">
    <location>
        <begin position="225"/>
        <end position="245"/>
    </location>
</feature>
<dbReference type="eggNOG" id="COG1835">
    <property type="taxonomic scope" value="Bacteria"/>
</dbReference>
<feature type="transmembrane region" description="Helical" evidence="1">
    <location>
        <begin position="282"/>
        <end position="299"/>
    </location>
</feature>
<dbReference type="Proteomes" id="UP000002026">
    <property type="component" value="Chromosome"/>
</dbReference>
<evidence type="ECO:0000259" key="2">
    <source>
        <dbReference type="Pfam" id="PF01757"/>
    </source>
</evidence>
<feature type="transmembrane region" description="Helical" evidence="1">
    <location>
        <begin position="53"/>
        <end position="76"/>
    </location>
</feature>
<feature type="transmembrane region" description="Helical" evidence="1">
    <location>
        <begin position="319"/>
        <end position="337"/>
    </location>
</feature>
<feature type="transmembrane region" description="Helical" evidence="1">
    <location>
        <begin position="194"/>
        <end position="213"/>
    </location>
</feature>
<keyword evidence="1" id="KW-0812">Transmembrane</keyword>
<evidence type="ECO:0000313" key="4">
    <source>
        <dbReference type="Proteomes" id="UP000002026"/>
    </source>
</evidence>
<feature type="transmembrane region" description="Helical" evidence="1">
    <location>
        <begin position="88"/>
        <end position="106"/>
    </location>
</feature>
<reference evidence="3 4" key="1">
    <citation type="journal article" date="2009" name="Stand. Genomic Sci.">
        <title>Complete genome sequence of Slackia heliotrinireducens type strain (RHS 1).</title>
        <authorList>
            <person name="Pukall R."/>
            <person name="Lapidus A."/>
            <person name="Nolan M."/>
            <person name="Copeland A."/>
            <person name="Glavina Del Rio T."/>
            <person name="Lucas S."/>
            <person name="Chen F."/>
            <person name="Tice H."/>
            <person name="Cheng J.F."/>
            <person name="Chertkov O."/>
            <person name="Bruce D."/>
            <person name="Goodwin L."/>
            <person name="Kuske C."/>
            <person name="Brettin T."/>
            <person name="Detter J.C."/>
            <person name="Han C."/>
            <person name="Pitluck S."/>
            <person name="Pati A."/>
            <person name="Mavrommatis K."/>
            <person name="Ivanova N."/>
            <person name="Ovchinnikova G."/>
            <person name="Chen A."/>
            <person name="Palaniappan K."/>
            <person name="Schneider S."/>
            <person name="Rohde M."/>
            <person name="Chain P."/>
            <person name="D'haeseleer P."/>
            <person name="Goker M."/>
            <person name="Bristow J."/>
            <person name="Eisen J.A."/>
            <person name="Markowitz V."/>
            <person name="Kyrpides N.C."/>
            <person name="Klenk H.P."/>
            <person name="Hugenholtz P."/>
        </authorList>
    </citation>
    <scope>NUCLEOTIDE SEQUENCE [LARGE SCALE GENOMIC DNA]</scope>
    <source>
        <strain evidence="4">ATCC 29202 / DSM 20476 / NCTC 11029 / RHS 1</strain>
    </source>
</reference>
<dbReference type="InterPro" id="IPR002656">
    <property type="entry name" value="Acyl_transf_3_dom"/>
</dbReference>
<dbReference type="GO" id="GO:0016747">
    <property type="term" value="F:acyltransferase activity, transferring groups other than amino-acyl groups"/>
    <property type="evidence" value="ECO:0007669"/>
    <property type="project" value="InterPro"/>
</dbReference>
<name>C7N6E4_SLAHD</name>
<accession>C7N6E4</accession>
<dbReference type="AlphaFoldDB" id="C7N6E4"/>
<keyword evidence="4" id="KW-1185">Reference proteome</keyword>
<feature type="transmembrane region" description="Helical" evidence="1">
    <location>
        <begin position="168"/>
        <end position="188"/>
    </location>
</feature>